<keyword evidence="1" id="KW-0472">Membrane</keyword>
<name>A0A0F7L536_9VIRU</name>
<proteinExistence type="predicted"/>
<dbReference type="EMBL" id="KR029596">
    <property type="protein sequence ID" value="AKH47649.1"/>
    <property type="molecule type" value="Genomic_DNA"/>
</dbReference>
<keyword evidence="1" id="KW-1133">Transmembrane helix</keyword>
<evidence type="ECO:0000313" key="2">
    <source>
        <dbReference type="EMBL" id="AKH47649.1"/>
    </source>
</evidence>
<reference evidence="2" key="2">
    <citation type="submission" date="2015-03" db="EMBL/GenBank/DDBJ databases">
        <authorList>
            <person name="Chow C.-E.T."/>
            <person name="Winget D.M."/>
            <person name="White R.A.III."/>
            <person name="Hallam S.J."/>
            <person name="Suttle C.A."/>
        </authorList>
    </citation>
    <scope>NUCLEOTIDE SEQUENCE</scope>
    <source>
        <strain evidence="2">Oxic1_1</strain>
    </source>
</reference>
<accession>A0A0F7L536</accession>
<protein>
    <submittedName>
        <fullName evidence="2">Uncharacterized protein</fullName>
    </submittedName>
</protein>
<reference evidence="2" key="1">
    <citation type="journal article" date="2015" name="Front. Microbiol.">
        <title>Combining genomic sequencing methods to explore viral diversity and reveal potential virus-host interactions.</title>
        <authorList>
            <person name="Chow C.E."/>
            <person name="Winget D.M."/>
            <person name="White R.A.III."/>
            <person name="Hallam S.J."/>
            <person name="Suttle C.A."/>
        </authorList>
    </citation>
    <scope>NUCLEOTIDE SEQUENCE</scope>
    <source>
        <strain evidence="2">Oxic1_1</strain>
    </source>
</reference>
<sequence>MVGQQGVMDMIGLLTSVIGGPLFGIIGSFITNITGSIMESRRQTAEYAHIEKMTEMNAQFKAEEAESDFRTAQVENIGQAISDSYAHDASYGKVGQGAATVLRFVRPLLTFLLIGTVIYFYMTGSVEQEKIVLQVLFLTEMAVTWWFVDRRIKGK</sequence>
<organism evidence="2">
    <name type="scientific">uncultured marine virus</name>
    <dbReference type="NCBI Taxonomy" id="186617"/>
    <lineage>
        <taxon>Viruses</taxon>
        <taxon>environmental samples</taxon>
    </lineage>
</organism>
<feature type="transmembrane region" description="Helical" evidence="1">
    <location>
        <begin position="108"/>
        <end position="125"/>
    </location>
</feature>
<feature type="transmembrane region" description="Helical" evidence="1">
    <location>
        <begin position="131"/>
        <end position="148"/>
    </location>
</feature>
<feature type="transmembrane region" description="Helical" evidence="1">
    <location>
        <begin position="12"/>
        <end position="33"/>
    </location>
</feature>
<evidence type="ECO:0000256" key="1">
    <source>
        <dbReference type="SAM" id="Phobius"/>
    </source>
</evidence>
<keyword evidence="1" id="KW-0812">Transmembrane</keyword>